<keyword evidence="2" id="KW-1185">Reference proteome</keyword>
<organism evidence="1 2">
    <name type="scientific">Terrabacter terrae</name>
    <dbReference type="NCBI Taxonomy" id="318434"/>
    <lineage>
        <taxon>Bacteria</taxon>
        <taxon>Bacillati</taxon>
        <taxon>Actinomycetota</taxon>
        <taxon>Actinomycetes</taxon>
        <taxon>Micrococcales</taxon>
        <taxon>Intrasporangiaceae</taxon>
        <taxon>Terrabacter</taxon>
    </lineage>
</organism>
<accession>A0ABN2UI03</accession>
<comment type="caution">
    <text evidence="1">The sequence shown here is derived from an EMBL/GenBank/DDBJ whole genome shotgun (WGS) entry which is preliminary data.</text>
</comment>
<dbReference type="Proteomes" id="UP001501285">
    <property type="component" value="Unassembled WGS sequence"/>
</dbReference>
<protein>
    <recommendedName>
        <fullName evidence="3">Amidase</fullName>
    </recommendedName>
</protein>
<evidence type="ECO:0008006" key="3">
    <source>
        <dbReference type="Google" id="ProtNLM"/>
    </source>
</evidence>
<dbReference type="EMBL" id="BAAANB010000021">
    <property type="protein sequence ID" value="GAA2038101.1"/>
    <property type="molecule type" value="Genomic_DNA"/>
</dbReference>
<proteinExistence type="predicted"/>
<sequence length="327" mass="34157">MSRTTHAARSTHSWTRPVSIRRGARARGRWLALSTALLALCLSALVAAPAAGAAPRSGAGSETVSSVTRSRAMWVWDTSTPQATVDLAVSSGIGQLFVAVPPNLATSSRLADLTTLSQRARAAGIRVDALGGDPTWVDNASWVVTSWLKPVKSSGLFTGIHIDVEPYSLPAWTTKQSTVVASYLTLLDKLGANAGSYPIEADIPFWFGTVAASSSTGAASTLDREIMKRTAGVSVMAYRNTATGPDGTLDVASTALAAGAFLGRPVRLGQETTYLGDTAVDRKQTFFGWTRTDMETQLALVDSGAAAYATYAGLAIHDASGYAAMAP</sequence>
<evidence type="ECO:0000313" key="2">
    <source>
        <dbReference type="Proteomes" id="UP001501285"/>
    </source>
</evidence>
<gene>
    <name evidence="1" type="ORF">GCM10009740_32730</name>
</gene>
<reference evidence="1 2" key="1">
    <citation type="journal article" date="2019" name="Int. J. Syst. Evol. Microbiol.">
        <title>The Global Catalogue of Microorganisms (GCM) 10K type strain sequencing project: providing services to taxonomists for standard genome sequencing and annotation.</title>
        <authorList>
            <consortium name="The Broad Institute Genomics Platform"/>
            <consortium name="The Broad Institute Genome Sequencing Center for Infectious Disease"/>
            <person name="Wu L."/>
            <person name="Ma J."/>
        </authorList>
    </citation>
    <scope>NUCLEOTIDE SEQUENCE [LARGE SCALE GENOMIC DNA]</scope>
    <source>
        <strain evidence="1 2">JCM 14283</strain>
    </source>
</reference>
<evidence type="ECO:0000313" key="1">
    <source>
        <dbReference type="EMBL" id="GAA2038101.1"/>
    </source>
</evidence>
<name>A0ABN2UI03_9MICO</name>